<evidence type="ECO:0000259" key="5">
    <source>
        <dbReference type="PROSITE" id="PS50931"/>
    </source>
</evidence>
<gene>
    <name evidence="6" type="ORF">C7450_11878</name>
</gene>
<dbReference type="InterPro" id="IPR036388">
    <property type="entry name" value="WH-like_DNA-bd_sf"/>
</dbReference>
<reference evidence="6 7" key="1">
    <citation type="submission" date="2018-05" db="EMBL/GenBank/DDBJ databases">
        <title>Genomic Encyclopedia of Type Strains, Phase IV (KMG-IV): sequencing the most valuable type-strain genomes for metagenomic binning, comparative biology and taxonomic classification.</title>
        <authorList>
            <person name="Goeker M."/>
        </authorList>
    </citation>
    <scope>NUCLEOTIDE SEQUENCE [LARGE SCALE GENOMIC DNA]</scope>
    <source>
        <strain evidence="6 7">DSM 6462</strain>
    </source>
</reference>
<proteinExistence type="inferred from homology"/>
<sequence length="626" mass="67824">MNAAGMELRQLGYFAVACQNPNLVAAAAELGIAQSTLSAGLQALGDQFGVALFQHAGKRVYPQPAALWLFRNAVKLLHAESFARAYIQSGAETGIRRIAIDLNLSFAIGRLSKALGRCVELLHPLNPDIFFDYRFLFGSEDSAEESGRVGALIAADPCGVIEIDMIDPNHPGSSDMIPLIDDPWVAVSLAKPVSRDEAAPLVMLRMSRDLQNSLMQAVEANGFAHRVQIVDEDPTKLPRLMIEQPQSTFVMPRSMLSNRLGLIDVHVEPLRLGASRWIGARIRVDHPTARVFVDALRNILQSREQNVVFQPKLTLRQMRYFQLLHRSGGIAAAARAANVTQPAVTAQLRKLEQTLDTPLYRMAGGSLAINAAGERLRTVVNAIEAGLKKIATGRDAAVAGHSQLVRIGMIPVADSGSAVAQAMASAIMKLRRAWPGYTFRIVEARTKALHDLVSNGSVAFAVVETANAQATRISLGLYEPLALVANKALGLEDGGIVPFARLKDLPLVLGGASFGIRSLLDQAARAAGIRLRPSIEVESFPLSLAMVQMDELCTVLPPQAVRDSALREHLTVSRLVDPVVRQPLNVIFSGQRALSEVERDFIALLKRQLAVVMQTNADYVSEGARP</sequence>
<dbReference type="SUPFAM" id="SSF46785">
    <property type="entry name" value="Winged helix' DNA-binding domain"/>
    <property type="match status" value="2"/>
</dbReference>
<feature type="domain" description="HTH lysR-type" evidence="5">
    <location>
        <begin position="313"/>
        <end position="370"/>
    </location>
</feature>
<dbReference type="PROSITE" id="PS50931">
    <property type="entry name" value="HTH_LYSR"/>
    <property type="match status" value="2"/>
</dbReference>
<dbReference type="Gene3D" id="1.10.10.10">
    <property type="entry name" value="Winged helix-like DNA-binding domain superfamily/Winged helix DNA-binding domain"/>
    <property type="match status" value="2"/>
</dbReference>
<dbReference type="InterPro" id="IPR005119">
    <property type="entry name" value="LysR_subst-bd"/>
</dbReference>
<protein>
    <submittedName>
        <fullName evidence="6">DNA-binding transcriptional LysR family regulator</fullName>
    </submittedName>
</protein>
<dbReference type="Pfam" id="PF00126">
    <property type="entry name" value="HTH_1"/>
    <property type="match status" value="2"/>
</dbReference>
<dbReference type="AlphaFoldDB" id="A0A2V3TV76"/>
<feature type="domain" description="HTH lysR-type" evidence="5">
    <location>
        <begin position="6"/>
        <end position="63"/>
    </location>
</feature>
<keyword evidence="4" id="KW-0804">Transcription</keyword>
<evidence type="ECO:0000256" key="1">
    <source>
        <dbReference type="ARBA" id="ARBA00009437"/>
    </source>
</evidence>
<organism evidence="6 7">
    <name type="scientific">Chelatococcus asaccharovorans</name>
    <dbReference type="NCBI Taxonomy" id="28210"/>
    <lineage>
        <taxon>Bacteria</taxon>
        <taxon>Pseudomonadati</taxon>
        <taxon>Pseudomonadota</taxon>
        <taxon>Alphaproteobacteria</taxon>
        <taxon>Hyphomicrobiales</taxon>
        <taxon>Chelatococcaceae</taxon>
        <taxon>Chelatococcus</taxon>
    </lineage>
</organism>
<comment type="similarity">
    <text evidence="1">Belongs to the LysR transcriptional regulatory family.</text>
</comment>
<keyword evidence="7" id="KW-1185">Reference proteome</keyword>
<dbReference type="GO" id="GO:0005829">
    <property type="term" value="C:cytosol"/>
    <property type="evidence" value="ECO:0007669"/>
    <property type="project" value="TreeGrafter"/>
</dbReference>
<evidence type="ECO:0000313" key="7">
    <source>
        <dbReference type="Proteomes" id="UP000248021"/>
    </source>
</evidence>
<name>A0A2V3TV76_9HYPH</name>
<evidence type="ECO:0000256" key="4">
    <source>
        <dbReference type="ARBA" id="ARBA00023163"/>
    </source>
</evidence>
<evidence type="ECO:0000313" key="6">
    <source>
        <dbReference type="EMBL" id="PXW51923.1"/>
    </source>
</evidence>
<keyword evidence="2" id="KW-0805">Transcription regulation</keyword>
<evidence type="ECO:0000256" key="3">
    <source>
        <dbReference type="ARBA" id="ARBA00023125"/>
    </source>
</evidence>
<dbReference type="PRINTS" id="PR00039">
    <property type="entry name" value="HTHLYSR"/>
</dbReference>
<accession>A0A2V3TV76</accession>
<dbReference type="EMBL" id="QJJK01000018">
    <property type="protein sequence ID" value="PXW51923.1"/>
    <property type="molecule type" value="Genomic_DNA"/>
</dbReference>
<dbReference type="OrthoDB" id="7492271at2"/>
<dbReference type="GO" id="GO:0003677">
    <property type="term" value="F:DNA binding"/>
    <property type="evidence" value="ECO:0007669"/>
    <property type="project" value="UniProtKB-KW"/>
</dbReference>
<dbReference type="InterPro" id="IPR036390">
    <property type="entry name" value="WH_DNA-bd_sf"/>
</dbReference>
<dbReference type="SUPFAM" id="SSF53850">
    <property type="entry name" value="Periplasmic binding protein-like II"/>
    <property type="match status" value="1"/>
</dbReference>
<dbReference type="InterPro" id="IPR050950">
    <property type="entry name" value="HTH-type_LysR_regulators"/>
</dbReference>
<dbReference type="Proteomes" id="UP000248021">
    <property type="component" value="Unassembled WGS sequence"/>
</dbReference>
<evidence type="ECO:0000256" key="2">
    <source>
        <dbReference type="ARBA" id="ARBA00023015"/>
    </source>
</evidence>
<comment type="caution">
    <text evidence="6">The sequence shown here is derived from an EMBL/GenBank/DDBJ whole genome shotgun (WGS) entry which is preliminary data.</text>
</comment>
<dbReference type="PANTHER" id="PTHR30419">
    <property type="entry name" value="HTH-TYPE TRANSCRIPTIONAL REGULATOR YBHD"/>
    <property type="match status" value="1"/>
</dbReference>
<dbReference type="GO" id="GO:0003700">
    <property type="term" value="F:DNA-binding transcription factor activity"/>
    <property type="evidence" value="ECO:0007669"/>
    <property type="project" value="InterPro"/>
</dbReference>
<dbReference type="Gene3D" id="3.40.190.290">
    <property type="match status" value="1"/>
</dbReference>
<keyword evidence="3 6" id="KW-0238">DNA-binding</keyword>
<dbReference type="InterPro" id="IPR000847">
    <property type="entry name" value="LysR_HTH_N"/>
</dbReference>
<dbReference type="Pfam" id="PF03466">
    <property type="entry name" value="LysR_substrate"/>
    <property type="match status" value="1"/>
</dbReference>